<dbReference type="InterPro" id="IPR023346">
    <property type="entry name" value="Lysozyme-like_dom_sf"/>
</dbReference>
<dbReference type="AlphaFoldDB" id="A0A938XPJ8"/>
<dbReference type="PANTHER" id="PTHR37423:SF2">
    <property type="entry name" value="MEMBRANE-BOUND LYTIC MUREIN TRANSGLYCOSYLASE C"/>
    <property type="match status" value="1"/>
</dbReference>
<dbReference type="GO" id="GO:0008933">
    <property type="term" value="F:peptidoglycan lytic transglycosylase activity"/>
    <property type="evidence" value="ECO:0007669"/>
    <property type="project" value="InterPro"/>
</dbReference>
<keyword evidence="3" id="KW-0378">Hydrolase</keyword>
<accession>A0A938XPJ8</accession>
<dbReference type="GO" id="GO:0000270">
    <property type="term" value="P:peptidoglycan metabolic process"/>
    <property type="evidence" value="ECO:0007669"/>
    <property type="project" value="InterPro"/>
</dbReference>
<evidence type="ECO:0000259" key="2">
    <source>
        <dbReference type="Pfam" id="PF01464"/>
    </source>
</evidence>
<evidence type="ECO:0000313" key="4">
    <source>
        <dbReference type="Proteomes" id="UP000774000"/>
    </source>
</evidence>
<organism evidence="3 4">
    <name type="scientific">Halanaerobacter jeridensis</name>
    <dbReference type="NCBI Taxonomy" id="706427"/>
    <lineage>
        <taxon>Bacteria</taxon>
        <taxon>Bacillati</taxon>
        <taxon>Bacillota</taxon>
        <taxon>Clostridia</taxon>
        <taxon>Halanaerobiales</taxon>
        <taxon>Halobacteroidaceae</taxon>
        <taxon>Halanaerobacter</taxon>
    </lineage>
</organism>
<dbReference type="InterPro" id="IPR008258">
    <property type="entry name" value="Transglycosylase_SLT_dom_1"/>
</dbReference>
<gene>
    <name evidence="3" type="ORF">JOC47_001937</name>
</gene>
<name>A0A938XPJ8_9FIRM</name>
<evidence type="ECO:0000256" key="1">
    <source>
        <dbReference type="ARBA" id="ARBA00007734"/>
    </source>
</evidence>
<evidence type="ECO:0000313" key="3">
    <source>
        <dbReference type="EMBL" id="MBM7557083.1"/>
    </source>
</evidence>
<dbReference type="EC" id="3.2.1.-" evidence="3"/>
<dbReference type="RefSeq" id="WP_338035342.1">
    <property type="nucleotide sequence ID" value="NZ_JAFBDQ010000009.1"/>
</dbReference>
<reference evidence="3" key="1">
    <citation type="submission" date="2021-01" db="EMBL/GenBank/DDBJ databases">
        <title>Genomic Encyclopedia of Type Strains, Phase IV (KMG-IV): sequencing the most valuable type-strain genomes for metagenomic binning, comparative biology and taxonomic classification.</title>
        <authorList>
            <person name="Goeker M."/>
        </authorList>
    </citation>
    <scope>NUCLEOTIDE SEQUENCE</scope>
    <source>
        <strain evidence="3">DSM 23230</strain>
    </source>
</reference>
<dbReference type="PROSITE" id="PS00922">
    <property type="entry name" value="TRANSGLYCOSYLASE"/>
    <property type="match status" value="1"/>
</dbReference>
<comment type="caution">
    <text evidence="3">The sequence shown here is derived from an EMBL/GenBank/DDBJ whole genome shotgun (WGS) entry which is preliminary data.</text>
</comment>
<keyword evidence="3" id="KW-0326">Glycosidase</keyword>
<dbReference type="PANTHER" id="PTHR37423">
    <property type="entry name" value="SOLUBLE LYTIC MUREIN TRANSGLYCOSYLASE-RELATED"/>
    <property type="match status" value="1"/>
</dbReference>
<dbReference type="GO" id="GO:0016020">
    <property type="term" value="C:membrane"/>
    <property type="evidence" value="ECO:0007669"/>
    <property type="project" value="InterPro"/>
</dbReference>
<dbReference type="InterPro" id="IPR000189">
    <property type="entry name" value="Transglyc_AS"/>
</dbReference>
<feature type="domain" description="Transglycosylase SLT" evidence="2">
    <location>
        <begin position="42"/>
        <end position="157"/>
    </location>
</feature>
<comment type="similarity">
    <text evidence="1">Belongs to the transglycosylase Slt family.</text>
</comment>
<dbReference type="Gene3D" id="1.10.530.10">
    <property type="match status" value="1"/>
</dbReference>
<proteinExistence type="inferred from homology"/>
<dbReference type="CDD" id="cd16896">
    <property type="entry name" value="LT_Slt70-like"/>
    <property type="match status" value="1"/>
</dbReference>
<protein>
    <submittedName>
        <fullName evidence="3">Soluble lytic murein transglycosylase</fullName>
        <ecNumber evidence="3">3.2.1.-</ecNumber>
    </submittedName>
</protein>
<dbReference type="EMBL" id="JAFBDQ010000009">
    <property type="protein sequence ID" value="MBM7557083.1"/>
    <property type="molecule type" value="Genomic_DNA"/>
</dbReference>
<dbReference type="SUPFAM" id="SSF53955">
    <property type="entry name" value="Lysozyme-like"/>
    <property type="match status" value="1"/>
</dbReference>
<keyword evidence="4" id="KW-1185">Reference proteome</keyword>
<dbReference type="Pfam" id="PF01464">
    <property type="entry name" value="SLT"/>
    <property type="match status" value="1"/>
</dbReference>
<dbReference type="Proteomes" id="UP000774000">
    <property type="component" value="Unassembled WGS sequence"/>
</dbReference>
<dbReference type="GO" id="GO:0016798">
    <property type="term" value="F:hydrolase activity, acting on glycosyl bonds"/>
    <property type="evidence" value="ECO:0007669"/>
    <property type="project" value="UniProtKB-KW"/>
</dbReference>
<sequence length="188" mass="21874">MIISLDWRKIILITLATLLIISITTTHKDLLKMIYPIYYENLVFETAAEDNIDPYLLLSIIYVESKFNPEAVSDQGARGLMQIMPQTGDWVANNLGYQNFEISDLYDPEINIKCGGWYLARLKEEFDNRLPVVLAAYNGGQGNVGQWLENERWDGKHETLDSIPFAETRGYVEKVMKIYQRYQYIYKE</sequence>